<gene>
    <name evidence="4" type="ORF">VMCG_04289</name>
</gene>
<organism evidence="4 5">
    <name type="scientific">Cytospora schulzeri</name>
    <dbReference type="NCBI Taxonomy" id="448051"/>
    <lineage>
        <taxon>Eukaryota</taxon>
        <taxon>Fungi</taxon>
        <taxon>Dikarya</taxon>
        <taxon>Ascomycota</taxon>
        <taxon>Pezizomycotina</taxon>
        <taxon>Sordariomycetes</taxon>
        <taxon>Sordariomycetidae</taxon>
        <taxon>Diaporthales</taxon>
        <taxon>Cytosporaceae</taxon>
        <taxon>Cytospora</taxon>
    </lineage>
</organism>
<evidence type="ECO:0000313" key="4">
    <source>
        <dbReference type="EMBL" id="ROW06391.1"/>
    </source>
</evidence>
<reference evidence="4 5" key="1">
    <citation type="submission" date="2015-09" db="EMBL/GenBank/DDBJ databases">
        <title>Host preference determinants of Valsa canker pathogens revealed by comparative genomics.</title>
        <authorList>
            <person name="Yin Z."/>
            <person name="Huang L."/>
        </authorList>
    </citation>
    <scope>NUCLEOTIDE SEQUENCE [LARGE SCALE GENOMIC DNA]</scope>
    <source>
        <strain evidence="4 5">03-1</strain>
    </source>
</reference>
<proteinExistence type="inferred from homology"/>
<keyword evidence="5" id="KW-1185">Reference proteome</keyword>
<keyword evidence="1" id="KW-0560">Oxidoreductase</keyword>
<dbReference type="InterPro" id="IPR050523">
    <property type="entry name" value="AKR_Detox_Biosynth"/>
</dbReference>
<dbReference type="SUPFAM" id="SSF51430">
    <property type="entry name" value="NAD(P)-linked oxidoreductase"/>
    <property type="match status" value="1"/>
</dbReference>
<dbReference type="GO" id="GO:0016491">
    <property type="term" value="F:oxidoreductase activity"/>
    <property type="evidence" value="ECO:0007669"/>
    <property type="project" value="UniProtKB-KW"/>
</dbReference>
<dbReference type="PANTHER" id="PTHR43364:SF2">
    <property type="entry name" value="ARYL-ALCOHOL DEHYDROGENASE AAD10-RELATED"/>
    <property type="match status" value="1"/>
</dbReference>
<comment type="similarity">
    <text evidence="2">Belongs to the aldo/keto reductase family. Aldo/keto reductase 2 subfamily.</text>
</comment>
<evidence type="ECO:0000313" key="5">
    <source>
        <dbReference type="Proteomes" id="UP000283895"/>
    </source>
</evidence>
<name>A0A423WSR4_9PEZI</name>
<dbReference type="STRING" id="356882.A0A423WSR4"/>
<dbReference type="OrthoDB" id="48988at2759"/>
<feature type="domain" description="NADP-dependent oxidoreductase" evidence="3">
    <location>
        <begin position="7"/>
        <end position="74"/>
    </location>
</feature>
<dbReference type="InterPro" id="IPR036812">
    <property type="entry name" value="NAD(P)_OxRdtase_dom_sf"/>
</dbReference>
<evidence type="ECO:0000256" key="1">
    <source>
        <dbReference type="ARBA" id="ARBA00023002"/>
    </source>
</evidence>
<sequence>METSLEEVRMSEALAKVAEEHGTKSIHAVALAYVIHKAPNVFPVVGCKRVEQLKDNIQAFSIKLTKQQILSLEGVKTFDPGFPLNFIGEDPNVTGHNWLLATSAQVAFPNARKY</sequence>
<dbReference type="PANTHER" id="PTHR43364">
    <property type="entry name" value="NADH-SPECIFIC METHYLGLYOXAL REDUCTASE-RELATED"/>
    <property type="match status" value="1"/>
</dbReference>
<evidence type="ECO:0000256" key="2">
    <source>
        <dbReference type="ARBA" id="ARBA00038157"/>
    </source>
</evidence>
<dbReference type="Gene3D" id="3.20.20.100">
    <property type="entry name" value="NADP-dependent oxidoreductase domain"/>
    <property type="match status" value="1"/>
</dbReference>
<accession>A0A423WSR4</accession>
<evidence type="ECO:0000259" key="3">
    <source>
        <dbReference type="Pfam" id="PF00248"/>
    </source>
</evidence>
<protein>
    <recommendedName>
        <fullName evidence="3">NADP-dependent oxidoreductase domain-containing protein</fullName>
    </recommendedName>
</protein>
<dbReference type="AlphaFoldDB" id="A0A423WSR4"/>
<comment type="caution">
    <text evidence="4">The sequence shown here is derived from an EMBL/GenBank/DDBJ whole genome shotgun (WGS) entry which is preliminary data.</text>
</comment>
<dbReference type="Proteomes" id="UP000283895">
    <property type="component" value="Unassembled WGS sequence"/>
</dbReference>
<dbReference type="InterPro" id="IPR023210">
    <property type="entry name" value="NADP_OxRdtase_dom"/>
</dbReference>
<dbReference type="EMBL" id="LKEA01000010">
    <property type="protein sequence ID" value="ROW06391.1"/>
    <property type="molecule type" value="Genomic_DNA"/>
</dbReference>
<dbReference type="Pfam" id="PF00248">
    <property type="entry name" value="Aldo_ket_red"/>
    <property type="match status" value="1"/>
</dbReference>